<dbReference type="RefSeq" id="WP_137378402.1">
    <property type="nucleotide sequence ID" value="NZ_CDHL01000041.1"/>
</dbReference>
<dbReference type="Proteomes" id="UP000683579">
    <property type="component" value="Chromosome"/>
</dbReference>
<accession>A0ABX8K7N3</accession>
<evidence type="ECO:0000313" key="2">
    <source>
        <dbReference type="EMBL" id="QXA44741.1"/>
    </source>
</evidence>
<feature type="signal peptide" evidence="1">
    <location>
        <begin position="1"/>
        <end position="31"/>
    </location>
</feature>
<name>A0ABX8K7N3_9ENTR</name>
<evidence type="ECO:0000313" key="3">
    <source>
        <dbReference type="Proteomes" id="UP000683579"/>
    </source>
</evidence>
<evidence type="ECO:0000256" key="1">
    <source>
        <dbReference type="SAM" id="SignalP"/>
    </source>
</evidence>
<keyword evidence="1" id="KW-0732">Signal</keyword>
<sequence>MMIRNTLHRAASPLALLTLLLPLSMVQQAWAAPCTVKTRSPDQTLNVSKTSLIGEDSTGSDRAPFTADNFYASGSYECPEAQNSYRTTMASTTARERTEEPGTYWLDDQNTFYIRVLWVLPNGERYPADKGDSDMKQKHFREYPAGSSAGPNLETQIYTAKPVVPGSTYSINKMIKVVYQIMDPQGDGKTWINMGYNTINIGEIKVQGWSCDPDLDQPTRDLGSVIIDFGMETMNQGGEEYYNYTDQSAVYDGGNLTELQVGIKNCSFGPPDRSRGQGYGYSPMVYWDIYADAAHVSPADPSLLLPNSNSTTKGLGFRFSPRGSSKMINLLKQEPTVNVNDWMDLVGEGGAWAMRITPYIAPLGNGETPQPGILNGTLFFKVVYY</sequence>
<protein>
    <recommendedName>
        <fullName evidence="4">Fimbrial protein</fullName>
    </recommendedName>
</protein>
<gene>
    <name evidence="2" type="ORF">I6L54_22865</name>
</gene>
<organism evidence="2 3">
    <name type="scientific">Citrobacter pasteurii</name>
    <dbReference type="NCBI Taxonomy" id="1563222"/>
    <lineage>
        <taxon>Bacteria</taxon>
        <taxon>Pseudomonadati</taxon>
        <taxon>Pseudomonadota</taxon>
        <taxon>Gammaproteobacteria</taxon>
        <taxon>Enterobacterales</taxon>
        <taxon>Enterobacteriaceae</taxon>
        <taxon>Citrobacter</taxon>
    </lineage>
</organism>
<dbReference type="EMBL" id="CP077262">
    <property type="protein sequence ID" value="QXA44741.1"/>
    <property type="molecule type" value="Genomic_DNA"/>
</dbReference>
<reference evidence="2 3" key="1">
    <citation type="submission" date="2021-06" db="EMBL/GenBank/DDBJ databases">
        <title>FDA dAtabase for Regulatory Grade micrObial Sequences (FDA-ARGOS): Supporting development and validation of Infectious Disease Dx tests.</title>
        <authorList>
            <person name="Sproer C."/>
            <person name="Gronow S."/>
            <person name="Severitt S."/>
            <person name="Schroder I."/>
            <person name="Tallon L."/>
            <person name="Sadzewicz L."/>
            <person name="Zhao X."/>
            <person name="Boylan J."/>
            <person name="Ott S."/>
            <person name="Bowen H."/>
            <person name="Vavikolanu K."/>
            <person name="Mehta A."/>
            <person name="Aluvathingal J."/>
            <person name="Nadendla S."/>
            <person name="Lowell S."/>
            <person name="Myers T."/>
            <person name="Yan Y."/>
        </authorList>
    </citation>
    <scope>NUCLEOTIDE SEQUENCE [LARGE SCALE GENOMIC DNA]</scope>
    <source>
        <strain evidence="2 3">FDAARGOS 1424</strain>
    </source>
</reference>
<feature type="chain" id="PRO_5047388483" description="Fimbrial protein" evidence="1">
    <location>
        <begin position="32"/>
        <end position="385"/>
    </location>
</feature>
<evidence type="ECO:0008006" key="4">
    <source>
        <dbReference type="Google" id="ProtNLM"/>
    </source>
</evidence>
<keyword evidence="3" id="KW-1185">Reference proteome</keyword>
<proteinExistence type="predicted"/>